<dbReference type="STRING" id="34004.SAMN04488021_1493"/>
<dbReference type="Proteomes" id="UP000183635">
    <property type="component" value="Unassembled WGS sequence"/>
</dbReference>
<reference evidence="1 2" key="1">
    <citation type="submission" date="2016-10" db="EMBL/GenBank/DDBJ databases">
        <authorList>
            <person name="de Groot N.N."/>
        </authorList>
    </citation>
    <scope>NUCLEOTIDE SEQUENCE [LARGE SCALE GENOMIC DNA]</scope>
    <source>
        <strain evidence="1 2">DSM 8537</strain>
    </source>
</reference>
<proteinExistence type="predicted"/>
<sequence length="122" mass="12940">MTRTECAAANLAVIETALAAVLGQAPRIVGPAFCDKSAYSSDLVALVEIDPAAAPGDWRFSPASEEAEAPLHLLAELDPEVFAGLDPAELGFAGGFSRELRKNVYLLRLSSGRLFALVTDFF</sequence>
<evidence type="ECO:0000313" key="1">
    <source>
        <dbReference type="EMBL" id="SFH98516.1"/>
    </source>
</evidence>
<dbReference type="RefSeq" id="WP_074970660.1">
    <property type="nucleotide sequence ID" value="NZ_CBCRYP010000084.1"/>
</dbReference>
<organism evidence="1 2">
    <name type="scientific">Paracoccus aminovorans</name>
    <dbReference type="NCBI Taxonomy" id="34004"/>
    <lineage>
        <taxon>Bacteria</taxon>
        <taxon>Pseudomonadati</taxon>
        <taxon>Pseudomonadota</taxon>
        <taxon>Alphaproteobacteria</taxon>
        <taxon>Rhodobacterales</taxon>
        <taxon>Paracoccaceae</taxon>
        <taxon>Paracoccus</taxon>
    </lineage>
</organism>
<accession>A0A1I3EHT3</accession>
<dbReference type="AlphaFoldDB" id="A0A1I3EHT3"/>
<keyword evidence="2" id="KW-1185">Reference proteome</keyword>
<gene>
    <name evidence="1" type="ORF">SAMN04488021_1493</name>
</gene>
<name>A0A1I3EHT3_9RHOB</name>
<dbReference type="EMBL" id="FOPU01000049">
    <property type="protein sequence ID" value="SFH98516.1"/>
    <property type="molecule type" value="Genomic_DNA"/>
</dbReference>
<protein>
    <submittedName>
        <fullName evidence="1">Uncharacterized protein</fullName>
    </submittedName>
</protein>
<evidence type="ECO:0000313" key="2">
    <source>
        <dbReference type="Proteomes" id="UP000183635"/>
    </source>
</evidence>